<name>A0ACC6A3V6_9BACI</name>
<dbReference type="EMBL" id="JAMBOP010000006">
    <property type="protein sequence ID" value="MCM3735545.1"/>
    <property type="molecule type" value="Genomic_DNA"/>
</dbReference>
<protein>
    <submittedName>
        <fullName evidence="1">Ankyrin repeat domain-containing protein</fullName>
    </submittedName>
</protein>
<dbReference type="Proteomes" id="UP001202289">
    <property type="component" value="Unassembled WGS sequence"/>
</dbReference>
<comment type="caution">
    <text evidence="1">The sequence shown here is derived from an EMBL/GenBank/DDBJ whole genome shotgun (WGS) entry which is preliminary data.</text>
</comment>
<accession>A0ACC6A3V6</accession>
<proteinExistence type="predicted"/>
<reference evidence="1" key="1">
    <citation type="submission" date="2022-05" db="EMBL/GenBank/DDBJ databases">
        <title>Comparative Genomics of Spacecraft Associated Microbes.</title>
        <authorList>
            <person name="Tran M.T."/>
            <person name="Wright A."/>
            <person name="Seuylemezian A."/>
            <person name="Eisen J."/>
            <person name="Coil D."/>
        </authorList>
    </citation>
    <scope>NUCLEOTIDE SEQUENCE</scope>
    <source>
        <strain evidence="1">FAIRING 10M-2.2</strain>
    </source>
</reference>
<gene>
    <name evidence="1" type="ORF">M3215_06860</name>
</gene>
<evidence type="ECO:0000313" key="1">
    <source>
        <dbReference type="EMBL" id="MCM3735545.1"/>
    </source>
</evidence>
<keyword evidence="2" id="KW-1185">Reference proteome</keyword>
<organism evidence="1 2">
    <name type="scientific">Bacillus cytotoxicus</name>
    <dbReference type="NCBI Taxonomy" id="580165"/>
    <lineage>
        <taxon>Bacteria</taxon>
        <taxon>Bacillati</taxon>
        <taxon>Bacillota</taxon>
        <taxon>Bacilli</taxon>
        <taxon>Bacillales</taxon>
        <taxon>Bacillaceae</taxon>
        <taxon>Bacillus</taxon>
        <taxon>Bacillus cereus group</taxon>
    </lineage>
</organism>
<sequence>MQTEGRIASELIREFVMAAHGDLERVQELLIENPSLLHASYNWSGDDWETALGAAAHVGRRDIALYLLEKGARMDIFAAAMLGRLEIVQAILTVQPKAKYASGPHGISLIQHARMGGEKAEHVLTYLSSVNE</sequence>
<evidence type="ECO:0000313" key="2">
    <source>
        <dbReference type="Proteomes" id="UP001202289"/>
    </source>
</evidence>